<reference evidence="5" key="1">
    <citation type="journal article" date="2019" name="Int. J. Syst. Evol. Microbiol.">
        <title>The Global Catalogue of Microorganisms (GCM) 10K type strain sequencing project: providing services to taxonomists for standard genome sequencing and annotation.</title>
        <authorList>
            <consortium name="The Broad Institute Genomics Platform"/>
            <consortium name="The Broad Institute Genome Sequencing Center for Infectious Disease"/>
            <person name="Wu L."/>
            <person name="Ma J."/>
        </authorList>
    </citation>
    <scope>NUCLEOTIDE SEQUENCE [LARGE SCALE GENOMIC DNA]</scope>
    <source>
        <strain evidence="5">CCUG 46385</strain>
    </source>
</reference>
<dbReference type="PANTHER" id="PTHR35788">
    <property type="entry name" value="EXPORTED PROTEIN-RELATED"/>
    <property type="match status" value="1"/>
</dbReference>
<dbReference type="InterPro" id="IPR011098">
    <property type="entry name" value="G5_dom"/>
</dbReference>
<gene>
    <name evidence="4" type="ORF">ACFO4R_02985</name>
</gene>
<organism evidence="4 5">
    <name type="scientific">Filifactor villosus</name>
    <dbReference type="NCBI Taxonomy" id="29374"/>
    <lineage>
        <taxon>Bacteria</taxon>
        <taxon>Bacillati</taxon>
        <taxon>Bacillota</taxon>
        <taxon>Clostridia</taxon>
        <taxon>Peptostreptococcales</taxon>
        <taxon>Filifactoraceae</taxon>
        <taxon>Filifactor</taxon>
    </lineage>
</organism>
<comment type="caution">
    <text evidence="4">The sequence shown here is derived from an EMBL/GenBank/DDBJ whole genome shotgun (WGS) entry which is preliminary data.</text>
</comment>
<evidence type="ECO:0000259" key="3">
    <source>
        <dbReference type="SMART" id="SM01208"/>
    </source>
</evidence>
<dbReference type="RefSeq" id="WP_379787523.1">
    <property type="nucleotide sequence ID" value="NZ_JBHSHL010000009.1"/>
</dbReference>
<dbReference type="InterPro" id="IPR052913">
    <property type="entry name" value="Glycopeptide_resist_protein"/>
</dbReference>
<dbReference type="Pfam" id="PF07501">
    <property type="entry name" value="G5"/>
    <property type="match status" value="1"/>
</dbReference>
<dbReference type="SMART" id="SM01208">
    <property type="entry name" value="G5"/>
    <property type="match status" value="1"/>
</dbReference>
<feature type="compositionally biased region" description="Polar residues" evidence="2">
    <location>
        <begin position="447"/>
        <end position="460"/>
    </location>
</feature>
<dbReference type="EMBL" id="JBHSHL010000009">
    <property type="protein sequence ID" value="MFC4804038.1"/>
    <property type="molecule type" value="Genomic_DNA"/>
</dbReference>
<dbReference type="Pfam" id="PF12229">
    <property type="entry name" value="PG_binding_4"/>
    <property type="match status" value="1"/>
</dbReference>
<keyword evidence="1" id="KW-0732">Signal</keyword>
<name>A0ABV9QJI3_9FIRM</name>
<protein>
    <submittedName>
        <fullName evidence="4">VanW family protein</fullName>
    </submittedName>
</protein>
<dbReference type="InterPro" id="IPR022029">
    <property type="entry name" value="YoaR-like_PG-bd"/>
</dbReference>
<dbReference type="Gene3D" id="2.20.230.10">
    <property type="entry name" value="Resuscitation-promoting factor rpfb"/>
    <property type="match status" value="1"/>
</dbReference>
<evidence type="ECO:0000256" key="2">
    <source>
        <dbReference type="SAM" id="MobiDB-lite"/>
    </source>
</evidence>
<dbReference type="Pfam" id="PF04294">
    <property type="entry name" value="VanW"/>
    <property type="match status" value="1"/>
</dbReference>
<dbReference type="InterPro" id="IPR007391">
    <property type="entry name" value="Vancomycin_resist_VanW"/>
</dbReference>
<feature type="region of interest" description="Disordered" evidence="2">
    <location>
        <begin position="431"/>
        <end position="468"/>
    </location>
</feature>
<evidence type="ECO:0000313" key="5">
    <source>
        <dbReference type="Proteomes" id="UP001595916"/>
    </source>
</evidence>
<keyword evidence="5" id="KW-1185">Reference proteome</keyword>
<evidence type="ECO:0000256" key="1">
    <source>
        <dbReference type="ARBA" id="ARBA00022729"/>
    </source>
</evidence>
<sequence length="468" mass="51873">MKKLAAVLIVLALIVLGTVGYFYNYMKKDIIYDSVSVNQIPLEGLNKQEAKKLLLEKEQYKTITFVYEDKEYKYELKELGYVMDYDKAIESAYAVARTGGFFQNMQKIARLKFLADAVDIPLQRQENLAALTEKVKEINSQNYLEPKNATISIKNNYAIQKEVVGRKVQLDEVESLITNALRPNEDVVVTLPVKKIVPKVTEENLKRINGKIGQFSTRFNGSIAGRVENIRVATKSIDSTVLLPGEEFSFNKITGDRGLADGYKEASVIINGKYEKGVAGGVCQVSTTLYNAALYAGLDITRRRPHSIPAGYVDVGRDAAVVSGEFDLRFKNPYDYPIVLQGHVSGNNVVFQVYGDVNSHKAVHLKSELVSRVPKKVIYKKDPSLPQGKQVVEEPGRDEIRSVTYMTVNGETKIINRDRYPAKAEIVRIGTGAPEVKPGNAAAQPGQPVSGTQPNTNQVPAENHDITG</sequence>
<dbReference type="Proteomes" id="UP001595916">
    <property type="component" value="Unassembled WGS sequence"/>
</dbReference>
<feature type="domain" description="G5" evidence="3">
    <location>
        <begin position="361"/>
        <end position="433"/>
    </location>
</feature>
<dbReference type="PANTHER" id="PTHR35788:SF1">
    <property type="entry name" value="EXPORTED PROTEIN"/>
    <property type="match status" value="1"/>
</dbReference>
<evidence type="ECO:0000313" key="4">
    <source>
        <dbReference type="EMBL" id="MFC4804038.1"/>
    </source>
</evidence>
<proteinExistence type="predicted"/>
<accession>A0ABV9QJI3</accession>